<dbReference type="AlphaFoldDB" id="A0A699TVF2"/>
<accession>A0A699TVF2</accession>
<feature type="region of interest" description="Disordered" evidence="1">
    <location>
        <begin position="1"/>
        <end position="54"/>
    </location>
</feature>
<protein>
    <submittedName>
        <fullName evidence="2">Uncharacterized protein</fullName>
    </submittedName>
</protein>
<comment type="caution">
    <text evidence="2">The sequence shown here is derived from an EMBL/GenBank/DDBJ whole genome shotgun (WGS) entry which is preliminary data.</text>
</comment>
<feature type="compositionally biased region" description="Polar residues" evidence="1">
    <location>
        <begin position="36"/>
        <end position="54"/>
    </location>
</feature>
<sequence length="102" mass="11274">VIPTTSVSRPQLKSSPHGDRVLRSNRYMWKPKSQKENVNPNVSMPLGNTSRNANVKDTMTSRCSNVSNTPLSSNSFAAHRDCSIHRGLWVLKAHDGKSQASN</sequence>
<name>A0A699TVF2_TANCI</name>
<feature type="compositionally biased region" description="Polar residues" evidence="1">
    <location>
        <begin position="1"/>
        <end position="14"/>
    </location>
</feature>
<evidence type="ECO:0000313" key="2">
    <source>
        <dbReference type="EMBL" id="GFD13038.1"/>
    </source>
</evidence>
<reference evidence="2" key="1">
    <citation type="journal article" date="2019" name="Sci. Rep.">
        <title>Draft genome of Tanacetum cinerariifolium, the natural source of mosquito coil.</title>
        <authorList>
            <person name="Yamashiro T."/>
            <person name="Shiraishi A."/>
            <person name="Satake H."/>
            <person name="Nakayama K."/>
        </authorList>
    </citation>
    <scope>NUCLEOTIDE SEQUENCE</scope>
</reference>
<proteinExistence type="predicted"/>
<dbReference type="EMBL" id="BKCJ011269773">
    <property type="protein sequence ID" value="GFD13038.1"/>
    <property type="molecule type" value="Genomic_DNA"/>
</dbReference>
<feature type="non-terminal residue" evidence="2">
    <location>
        <position position="1"/>
    </location>
</feature>
<organism evidence="2">
    <name type="scientific">Tanacetum cinerariifolium</name>
    <name type="common">Dalmatian daisy</name>
    <name type="synonym">Chrysanthemum cinerariifolium</name>
    <dbReference type="NCBI Taxonomy" id="118510"/>
    <lineage>
        <taxon>Eukaryota</taxon>
        <taxon>Viridiplantae</taxon>
        <taxon>Streptophyta</taxon>
        <taxon>Embryophyta</taxon>
        <taxon>Tracheophyta</taxon>
        <taxon>Spermatophyta</taxon>
        <taxon>Magnoliopsida</taxon>
        <taxon>eudicotyledons</taxon>
        <taxon>Gunneridae</taxon>
        <taxon>Pentapetalae</taxon>
        <taxon>asterids</taxon>
        <taxon>campanulids</taxon>
        <taxon>Asterales</taxon>
        <taxon>Asteraceae</taxon>
        <taxon>Asteroideae</taxon>
        <taxon>Anthemideae</taxon>
        <taxon>Anthemidinae</taxon>
        <taxon>Tanacetum</taxon>
    </lineage>
</organism>
<evidence type="ECO:0000256" key="1">
    <source>
        <dbReference type="SAM" id="MobiDB-lite"/>
    </source>
</evidence>
<gene>
    <name evidence="2" type="ORF">Tci_885007</name>
</gene>